<evidence type="ECO:0000256" key="1">
    <source>
        <dbReference type="SAM" id="SignalP"/>
    </source>
</evidence>
<feature type="signal peptide" evidence="1">
    <location>
        <begin position="1"/>
        <end position="25"/>
    </location>
</feature>
<comment type="caution">
    <text evidence="2">The sequence shown here is derived from an EMBL/GenBank/DDBJ whole genome shotgun (WGS) entry which is preliminary data.</text>
</comment>
<gene>
    <name evidence="2" type="ORF">ACFQO0_04410</name>
</gene>
<dbReference type="Proteomes" id="UP001596379">
    <property type="component" value="Unassembled WGS sequence"/>
</dbReference>
<keyword evidence="3" id="KW-1185">Reference proteome</keyword>
<sequence length="125" mass="14036">MEFTMWTQRFLIGCAFAVATMSAQAFDRPFPPTAKRGVMTPAVFPTIIIDNKTRMLTPGARIWNQDNTIEMPTALRGSEIFVNYTEIDGGEIDRVWILTADEAKRKLPKPLESATPFPAPVSKFQ</sequence>
<organism evidence="2 3">
    <name type="scientific">Herminiimonas aquatilis</name>
    <dbReference type="NCBI Taxonomy" id="345342"/>
    <lineage>
        <taxon>Bacteria</taxon>
        <taxon>Pseudomonadati</taxon>
        <taxon>Pseudomonadota</taxon>
        <taxon>Betaproteobacteria</taxon>
        <taxon>Burkholderiales</taxon>
        <taxon>Oxalobacteraceae</taxon>
        <taxon>Herminiimonas</taxon>
    </lineage>
</organism>
<name>A0ABW2J3D4_9BURK</name>
<protein>
    <recommendedName>
        <fullName evidence="4">Nickel/cobalt transporter regulator</fullName>
    </recommendedName>
</protein>
<evidence type="ECO:0000313" key="2">
    <source>
        <dbReference type="EMBL" id="MFC7297673.1"/>
    </source>
</evidence>
<evidence type="ECO:0008006" key="4">
    <source>
        <dbReference type="Google" id="ProtNLM"/>
    </source>
</evidence>
<proteinExistence type="predicted"/>
<accession>A0ABW2J3D4</accession>
<reference evidence="3" key="1">
    <citation type="journal article" date="2019" name="Int. J. Syst. Evol. Microbiol.">
        <title>The Global Catalogue of Microorganisms (GCM) 10K type strain sequencing project: providing services to taxonomists for standard genome sequencing and annotation.</title>
        <authorList>
            <consortium name="The Broad Institute Genomics Platform"/>
            <consortium name="The Broad Institute Genome Sequencing Center for Infectious Disease"/>
            <person name="Wu L."/>
            <person name="Ma J."/>
        </authorList>
    </citation>
    <scope>NUCLEOTIDE SEQUENCE [LARGE SCALE GENOMIC DNA]</scope>
    <source>
        <strain evidence="3">CCUG 36956</strain>
    </source>
</reference>
<dbReference type="RefSeq" id="WP_382232814.1">
    <property type="nucleotide sequence ID" value="NZ_JBHTCC010000001.1"/>
</dbReference>
<feature type="chain" id="PRO_5045378755" description="Nickel/cobalt transporter regulator" evidence="1">
    <location>
        <begin position="26"/>
        <end position="125"/>
    </location>
</feature>
<dbReference type="EMBL" id="JBHTCC010000001">
    <property type="protein sequence ID" value="MFC7297673.1"/>
    <property type="molecule type" value="Genomic_DNA"/>
</dbReference>
<evidence type="ECO:0000313" key="3">
    <source>
        <dbReference type="Proteomes" id="UP001596379"/>
    </source>
</evidence>
<keyword evidence="1" id="KW-0732">Signal</keyword>